<gene>
    <name evidence="3" type="ORF">BKA15_002135</name>
</gene>
<dbReference type="Proteomes" id="UP000569914">
    <property type="component" value="Unassembled WGS sequence"/>
</dbReference>
<keyword evidence="4" id="KW-1185">Reference proteome</keyword>
<keyword evidence="2" id="KW-0812">Transmembrane</keyword>
<sequence length="218" mass="22664">MGALMRIGAILVGVVAAGWLAASPAVAGGPTSLLIVNPANERTSSAYTGDARYERLARYVGIHTGAGVEQPTGGESPPGGIDNGFGSEIRLTWLIHDMSVWRVDRIHLGKEEVWIHTTQTWDDTPNAGVWHRAAEPNKLHAALAETGVLRPASPVPADTEPEATPAPPTDAAAATASGPPTPLTGALFGVLGLAIGVGGTLLFRQARRPNPERIVLKG</sequence>
<feature type="region of interest" description="Disordered" evidence="1">
    <location>
        <begin position="151"/>
        <end position="178"/>
    </location>
</feature>
<keyword evidence="2" id="KW-1133">Transmembrane helix</keyword>
<accession>A0A7Y9I693</accession>
<evidence type="ECO:0000256" key="2">
    <source>
        <dbReference type="SAM" id="Phobius"/>
    </source>
</evidence>
<proteinExistence type="predicted"/>
<feature type="compositionally biased region" description="Low complexity" evidence="1">
    <location>
        <begin position="169"/>
        <end position="178"/>
    </location>
</feature>
<evidence type="ECO:0000313" key="4">
    <source>
        <dbReference type="Proteomes" id="UP000569914"/>
    </source>
</evidence>
<reference evidence="3 4" key="1">
    <citation type="submission" date="2020-07" db="EMBL/GenBank/DDBJ databases">
        <title>Sequencing the genomes of 1000 actinobacteria strains.</title>
        <authorList>
            <person name="Klenk H.-P."/>
        </authorList>
    </citation>
    <scope>NUCLEOTIDE SEQUENCE [LARGE SCALE GENOMIC DNA]</scope>
    <source>
        <strain evidence="3 4">DSM 22083</strain>
    </source>
</reference>
<protein>
    <submittedName>
        <fullName evidence="3">Uncharacterized protein</fullName>
    </submittedName>
</protein>
<name>A0A7Y9I693_9ACTN</name>
<evidence type="ECO:0000313" key="3">
    <source>
        <dbReference type="EMBL" id="NYE70806.1"/>
    </source>
</evidence>
<keyword evidence="2" id="KW-0472">Membrane</keyword>
<dbReference type="EMBL" id="JACCBU010000001">
    <property type="protein sequence ID" value="NYE70806.1"/>
    <property type="molecule type" value="Genomic_DNA"/>
</dbReference>
<dbReference type="AlphaFoldDB" id="A0A7Y9I693"/>
<evidence type="ECO:0000256" key="1">
    <source>
        <dbReference type="SAM" id="MobiDB-lite"/>
    </source>
</evidence>
<comment type="caution">
    <text evidence="3">The sequence shown here is derived from an EMBL/GenBank/DDBJ whole genome shotgun (WGS) entry which is preliminary data.</text>
</comment>
<organism evidence="3 4">
    <name type="scientific">Microlunatus parietis</name>
    <dbReference type="NCBI Taxonomy" id="682979"/>
    <lineage>
        <taxon>Bacteria</taxon>
        <taxon>Bacillati</taxon>
        <taxon>Actinomycetota</taxon>
        <taxon>Actinomycetes</taxon>
        <taxon>Propionibacteriales</taxon>
        <taxon>Propionibacteriaceae</taxon>
        <taxon>Microlunatus</taxon>
    </lineage>
</organism>
<feature type="transmembrane region" description="Helical" evidence="2">
    <location>
        <begin position="183"/>
        <end position="203"/>
    </location>
</feature>